<dbReference type="PANTHER" id="PTHR45770">
    <property type="entry name" value="ATP-DEPENDENT 6-PHOSPHOFRUCTOKINASE 1"/>
    <property type="match status" value="1"/>
</dbReference>
<evidence type="ECO:0000259" key="11">
    <source>
        <dbReference type="Pfam" id="PF00365"/>
    </source>
</evidence>
<dbReference type="GO" id="GO:0046872">
    <property type="term" value="F:metal ion binding"/>
    <property type="evidence" value="ECO:0007669"/>
    <property type="project" value="UniProtKB-KW"/>
</dbReference>
<evidence type="ECO:0000256" key="7">
    <source>
        <dbReference type="ARBA" id="ARBA00022840"/>
    </source>
</evidence>
<gene>
    <name evidence="12" type="ORF">SASPL_148599</name>
</gene>
<evidence type="ECO:0000256" key="8">
    <source>
        <dbReference type="ARBA" id="ARBA00022842"/>
    </source>
</evidence>
<keyword evidence="9" id="KW-0324">Glycolysis</keyword>
<feature type="domain" description="Phosphofructokinase" evidence="11">
    <location>
        <begin position="180"/>
        <end position="290"/>
    </location>
</feature>
<dbReference type="InterPro" id="IPR022953">
    <property type="entry name" value="ATP_PFK"/>
</dbReference>
<dbReference type="SUPFAM" id="SSF53784">
    <property type="entry name" value="Phosphofructokinase"/>
    <property type="match status" value="2"/>
</dbReference>
<keyword evidence="4" id="KW-0479">Metal-binding</keyword>
<evidence type="ECO:0000313" key="12">
    <source>
        <dbReference type="EMBL" id="KAG6390854.1"/>
    </source>
</evidence>
<evidence type="ECO:0000256" key="10">
    <source>
        <dbReference type="ARBA" id="ARBA00048070"/>
    </source>
</evidence>
<keyword evidence="5" id="KW-0547">Nucleotide-binding</keyword>
<dbReference type="InterPro" id="IPR012004">
    <property type="entry name" value="PyroP-dep_PFK_TP0108"/>
</dbReference>
<comment type="cofactor">
    <cofactor evidence="1">
        <name>Mg(2+)</name>
        <dbReference type="ChEBI" id="CHEBI:18420"/>
    </cofactor>
</comment>
<evidence type="ECO:0000256" key="5">
    <source>
        <dbReference type="ARBA" id="ARBA00022741"/>
    </source>
</evidence>
<dbReference type="PIRSF" id="PIRSF000534">
    <property type="entry name" value="PPi_PFK_TP0108"/>
    <property type="match status" value="1"/>
</dbReference>
<dbReference type="InterPro" id="IPR035966">
    <property type="entry name" value="PKF_sf"/>
</dbReference>
<reference evidence="12" key="2">
    <citation type="submission" date="2020-08" db="EMBL/GenBank/DDBJ databases">
        <title>Plant Genome Project.</title>
        <authorList>
            <person name="Zhang R.-G."/>
        </authorList>
    </citation>
    <scope>NUCLEOTIDE SEQUENCE</scope>
    <source>
        <strain evidence="12">Huo1</strain>
        <tissue evidence="12">Leaf</tissue>
    </source>
</reference>
<organism evidence="12">
    <name type="scientific">Salvia splendens</name>
    <name type="common">Scarlet sage</name>
    <dbReference type="NCBI Taxonomy" id="180675"/>
    <lineage>
        <taxon>Eukaryota</taxon>
        <taxon>Viridiplantae</taxon>
        <taxon>Streptophyta</taxon>
        <taxon>Embryophyta</taxon>
        <taxon>Tracheophyta</taxon>
        <taxon>Spermatophyta</taxon>
        <taxon>Magnoliopsida</taxon>
        <taxon>eudicotyledons</taxon>
        <taxon>Gunneridae</taxon>
        <taxon>Pentapetalae</taxon>
        <taxon>asterids</taxon>
        <taxon>lamiids</taxon>
        <taxon>Lamiales</taxon>
        <taxon>Lamiaceae</taxon>
        <taxon>Nepetoideae</taxon>
        <taxon>Mentheae</taxon>
        <taxon>Salviinae</taxon>
        <taxon>Salvia</taxon>
        <taxon>Salvia subgen. Calosphace</taxon>
        <taxon>core Calosphace</taxon>
    </lineage>
</organism>
<dbReference type="InterPro" id="IPR000023">
    <property type="entry name" value="Phosphofructokinase_dom"/>
</dbReference>
<dbReference type="Gene3D" id="3.40.50.460">
    <property type="entry name" value="Phosphofructokinase domain"/>
    <property type="match status" value="1"/>
</dbReference>
<sequence length="596" mass="65834">MDAAFTSFSPYSLSRNSLPSTSFSTNDFPSLSFAKFVFTKQSSLRGPFNSHSIKVRASEEGFIPPTDPQNEEDFILEDVPHLTSFLPDLPMYTNPLKKTQAYAIVKQTFVSPEDVVAHKMGYLPTKHAPRIYVCNVCVVNQNVASCLEVVVQKENPRGVHFRRAGPRKKVLCTLSLRKFVTCGGLCPGINTVIQEIVCGLNNMYGVEEILGIQGGYRGFYSKNTVQLTPKYVNDIHKRGGTFLQTSRGGHDTNKIVDNIQDRGINQEVERRGIKVAVAGIPKTIDNDIVFVTFNQCCQKRARGAGRHDRARLRPNMGEPSEIRGAPSGALWAVGATGARDGSGAFLLPSALVIDKSFGFDTAVEEAQRAINAAHVEVESVENGVGIVKLMGRYSGWGCKDCCLIPESPFYLEGQGGLFEFVEQRLKENGHIVIVLAEGAGQEYVAQSFHASAERDASWNRLLLDVGLWLTQKIKDHFTNVRKMAINMKYIDPTYMIRAIPSNASDNIYCTLLAHSAIHGAMAGYTGFTVGPVNNRHAYIPISRVTETTSIVKLTDRRWARLLASTNQPSFLGCEVVQERFANTIDDDFHNLKITSI</sequence>
<keyword evidence="13" id="KW-1185">Reference proteome</keyword>
<keyword evidence="3" id="KW-0808">Transferase</keyword>
<comment type="caution">
    <text evidence="12">The sequence shown here is derived from an EMBL/GenBank/DDBJ whole genome shotgun (WGS) entry which is preliminary data.</text>
</comment>
<dbReference type="AlphaFoldDB" id="A0A8X8Z4F6"/>
<evidence type="ECO:0000313" key="13">
    <source>
        <dbReference type="Proteomes" id="UP000298416"/>
    </source>
</evidence>
<dbReference type="Pfam" id="PF00365">
    <property type="entry name" value="PFK"/>
    <property type="match status" value="2"/>
</dbReference>
<dbReference type="Proteomes" id="UP000298416">
    <property type="component" value="Unassembled WGS sequence"/>
</dbReference>
<reference evidence="12" key="1">
    <citation type="submission" date="2018-01" db="EMBL/GenBank/DDBJ databases">
        <authorList>
            <person name="Mao J.F."/>
        </authorList>
    </citation>
    <scope>NUCLEOTIDE SEQUENCE</scope>
    <source>
        <strain evidence="12">Huo1</strain>
        <tissue evidence="12">Leaf</tissue>
    </source>
</reference>
<dbReference type="GO" id="GO:0006002">
    <property type="term" value="P:fructose 6-phosphate metabolic process"/>
    <property type="evidence" value="ECO:0007669"/>
    <property type="project" value="InterPro"/>
</dbReference>
<evidence type="ECO:0000256" key="3">
    <source>
        <dbReference type="ARBA" id="ARBA00022679"/>
    </source>
</evidence>
<evidence type="ECO:0000256" key="4">
    <source>
        <dbReference type="ARBA" id="ARBA00022723"/>
    </source>
</evidence>
<comment type="catalytic activity">
    <reaction evidence="10">
        <text>beta-D-fructose 6-phosphate + ATP = beta-D-fructose 1,6-bisphosphate + ADP + H(+)</text>
        <dbReference type="Rhea" id="RHEA:16109"/>
        <dbReference type="ChEBI" id="CHEBI:15378"/>
        <dbReference type="ChEBI" id="CHEBI:30616"/>
        <dbReference type="ChEBI" id="CHEBI:32966"/>
        <dbReference type="ChEBI" id="CHEBI:57634"/>
        <dbReference type="ChEBI" id="CHEBI:456216"/>
        <dbReference type="EC" id="2.7.1.11"/>
    </reaction>
</comment>
<dbReference type="Gene3D" id="3.40.50.450">
    <property type="match status" value="1"/>
</dbReference>
<proteinExistence type="predicted"/>
<dbReference type="GO" id="GO:0005737">
    <property type="term" value="C:cytoplasm"/>
    <property type="evidence" value="ECO:0007669"/>
    <property type="project" value="UniProtKB-ARBA"/>
</dbReference>
<keyword evidence="8" id="KW-0460">Magnesium</keyword>
<name>A0A8X8Z4F6_SALSN</name>
<dbReference type="GO" id="GO:0005524">
    <property type="term" value="F:ATP binding"/>
    <property type="evidence" value="ECO:0007669"/>
    <property type="project" value="UniProtKB-KW"/>
</dbReference>
<evidence type="ECO:0000256" key="9">
    <source>
        <dbReference type="ARBA" id="ARBA00023152"/>
    </source>
</evidence>
<keyword evidence="6" id="KW-0418">Kinase</keyword>
<feature type="domain" description="Phosphofructokinase" evidence="11">
    <location>
        <begin position="353"/>
        <end position="518"/>
    </location>
</feature>
<evidence type="ECO:0000256" key="6">
    <source>
        <dbReference type="ARBA" id="ARBA00022777"/>
    </source>
</evidence>
<keyword evidence="7" id="KW-0067">ATP-binding</keyword>
<evidence type="ECO:0000256" key="2">
    <source>
        <dbReference type="ARBA" id="ARBA00022533"/>
    </source>
</evidence>
<dbReference type="InterPro" id="IPR050929">
    <property type="entry name" value="PFKA"/>
</dbReference>
<dbReference type="PRINTS" id="PR00476">
    <property type="entry name" value="PHFRCTKINASE"/>
</dbReference>
<keyword evidence="2" id="KW-0021">Allosteric enzyme</keyword>
<dbReference type="GO" id="GO:0003872">
    <property type="term" value="F:6-phosphofructokinase activity"/>
    <property type="evidence" value="ECO:0007669"/>
    <property type="project" value="UniProtKB-EC"/>
</dbReference>
<protein>
    <recommendedName>
        <fullName evidence="11">Phosphofructokinase domain-containing protein</fullName>
    </recommendedName>
</protein>
<evidence type="ECO:0000256" key="1">
    <source>
        <dbReference type="ARBA" id="ARBA00001946"/>
    </source>
</evidence>
<accession>A0A8X8Z4F6</accession>
<dbReference type="EMBL" id="PNBA02000019">
    <property type="protein sequence ID" value="KAG6390854.1"/>
    <property type="molecule type" value="Genomic_DNA"/>
</dbReference>